<dbReference type="InterPro" id="IPR009906">
    <property type="entry name" value="D-Glu_cyclase"/>
</dbReference>
<reference evidence="4 5" key="1">
    <citation type="submission" date="2020-06" db="EMBL/GenBank/DDBJ databases">
        <title>Genome sequence of 2 isolates from Red Sea Mangroves.</title>
        <authorList>
            <person name="Sefrji F."/>
            <person name="Michoud G."/>
            <person name="Merlino G."/>
            <person name="Daffonchio D."/>
        </authorList>
    </citation>
    <scope>NUCLEOTIDE SEQUENCE [LARGE SCALE GENOMIC DNA]</scope>
    <source>
        <strain evidence="4 5">R1DC25</strain>
    </source>
</reference>
<evidence type="ECO:0000256" key="3">
    <source>
        <dbReference type="HAMAP-Rule" id="MF_01830"/>
    </source>
</evidence>
<accession>A0A7S8C824</accession>
<gene>
    <name evidence="4" type="ORF">HW532_02990</name>
</gene>
<dbReference type="PANTHER" id="PTHR32022">
    <property type="entry name" value="D-GLUTAMATE CYCLASE, MITOCHONDRIAL"/>
    <property type="match status" value="1"/>
</dbReference>
<dbReference type="SUPFAM" id="SSF160920">
    <property type="entry name" value="PSTPO5379-like"/>
    <property type="match status" value="1"/>
</dbReference>
<dbReference type="HAMAP" id="MF_01830">
    <property type="entry name" value="Hydro_lyase"/>
    <property type="match status" value="1"/>
</dbReference>
<dbReference type="KEGG" id="kmn:HW532_02990"/>
<dbReference type="Gene3D" id="3.40.1640.10">
    <property type="entry name" value="PSTPO5379-like"/>
    <property type="match status" value="1"/>
</dbReference>
<name>A0A7S8C824_9HYPH</name>
<evidence type="ECO:0000313" key="4">
    <source>
        <dbReference type="EMBL" id="QPC45155.1"/>
    </source>
</evidence>
<sequence length="257" mass="27515">MTGREARAHIRSGGFAGPTTGMAAGFVQANLVIVPERFALDFLRFCQLNPKPCPLLGVGEPGDPALPAVGEGIDIRTDVPRYRVFRDGAFGETVEDVSAIWRDDLVTFALGCSFSFEHALVDYGLRLKHSALDRNVAMYRTSIKTVPSGPFGGPLVVSMRPFRGGDAVRAVQISTRYPMAHGAPVHLGAPQAIGIADLARPDFGDAVPVEDDEVPVFWACGVTPQAALERAGLAFAIVHDPGHMLVTDIRNEDIALL</sequence>
<dbReference type="FunFam" id="3.30.2040.10:FF:000001">
    <property type="entry name" value="D-glutamate cyclase, mitochondrial"/>
    <property type="match status" value="1"/>
</dbReference>
<proteinExistence type="inferred from homology"/>
<dbReference type="PANTHER" id="PTHR32022:SF10">
    <property type="entry name" value="D-GLUTAMATE CYCLASE, MITOCHONDRIAL"/>
    <property type="match status" value="1"/>
</dbReference>
<dbReference type="EC" id="4.2.1.-" evidence="3"/>
<dbReference type="InterPro" id="IPR038021">
    <property type="entry name" value="Putative_hydro-lyase"/>
</dbReference>
<keyword evidence="5" id="KW-1185">Reference proteome</keyword>
<dbReference type="InterPro" id="IPR016938">
    <property type="entry name" value="UPF0317"/>
</dbReference>
<dbReference type="Pfam" id="PF07286">
    <property type="entry name" value="D-Glu_cyclase"/>
    <property type="match status" value="1"/>
</dbReference>
<dbReference type="PIRSF" id="PIRSF029755">
    <property type="entry name" value="UCP029755"/>
    <property type="match status" value="1"/>
</dbReference>
<dbReference type="Gene3D" id="3.30.2040.10">
    <property type="entry name" value="PSTPO5379-like domain"/>
    <property type="match status" value="1"/>
</dbReference>
<dbReference type="AlphaFoldDB" id="A0A7S8C824"/>
<dbReference type="GO" id="GO:0016829">
    <property type="term" value="F:lyase activity"/>
    <property type="evidence" value="ECO:0007669"/>
    <property type="project" value="UniProtKB-KW"/>
</dbReference>
<evidence type="ECO:0000313" key="5">
    <source>
        <dbReference type="Proteomes" id="UP000593594"/>
    </source>
</evidence>
<dbReference type="NCBIfam" id="NF003969">
    <property type="entry name" value="PRK05463.1"/>
    <property type="match status" value="1"/>
</dbReference>
<organism evidence="4 5">
    <name type="scientific">Kaustia mangrovi</name>
    <dbReference type="NCBI Taxonomy" id="2593653"/>
    <lineage>
        <taxon>Bacteria</taxon>
        <taxon>Pseudomonadati</taxon>
        <taxon>Pseudomonadota</taxon>
        <taxon>Alphaproteobacteria</taxon>
        <taxon>Hyphomicrobiales</taxon>
        <taxon>Parvibaculaceae</taxon>
        <taxon>Kaustia</taxon>
    </lineage>
</organism>
<comment type="similarity">
    <text evidence="1 3">Belongs to the D-glutamate cyclase family.</text>
</comment>
<keyword evidence="2 3" id="KW-0456">Lyase</keyword>
<evidence type="ECO:0000256" key="1">
    <source>
        <dbReference type="ARBA" id="ARBA00007896"/>
    </source>
</evidence>
<protein>
    <recommendedName>
        <fullName evidence="3">Putative hydro-lyase HW532_02990</fullName>
        <ecNumber evidence="3">4.2.1.-</ecNumber>
    </recommendedName>
</protein>
<dbReference type="Proteomes" id="UP000593594">
    <property type="component" value="Chromosome"/>
</dbReference>
<evidence type="ECO:0000256" key="2">
    <source>
        <dbReference type="ARBA" id="ARBA00023239"/>
    </source>
</evidence>
<dbReference type="EMBL" id="CP058214">
    <property type="protein sequence ID" value="QPC45155.1"/>
    <property type="molecule type" value="Genomic_DNA"/>
</dbReference>